<dbReference type="OrthoDB" id="5490819at2"/>
<dbReference type="KEGG" id="mym:A176_006035"/>
<feature type="region of interest" description="Disordered" evidence="1">
    <location>
        <begin position="235"/>
        <end position="320"/>
    </location>
</feature>
<dbReference type="Pfam" id="PF14099">
    <property type="entry name" value="Polysacc_lyase"/>
    <property type="match status" value="1"/>
</dbReference>
<feature type="chain" id="PRO_5005212352" evidence="2">
    <location>
        <begin position="21"/>
        <end position="354"/>
    </location>
</feature>
<dbReference type="Gene3D" id="2.60.120.200">
    <property type="match status" value="1"/>
</dbReference>
<dbReference type="NCBIfam" id="TIGR03382">
    <property type="entry name" value="GC_trans_RRR"/>
    <property type="match status" value="1"/>
</dbReference>
<sequence>MTELFRFAALMSLIPTFATADVAWKGDFETGNTSQWTRSQSVANSRLQVVTDVVREGRYALKATVRQGDDPIGASGNRNELLYISQEKVNSTWYYKWSTLFPTNYPLDDGWQVFAQWHQSGCCGSPPLEFYARNEELFMRVGGSKGKVLWTSPMKRGDWHDFVLEVKWSPDAKTGFVQLWHNGQLVVKKTHIATQFGKELNYLKLGLYRDDAIRPEASVYHDGFIMASTLAAVMPPPPPPAPEPAPTEPEPTLPDSEPTLPEPEAPTDLPAEQPSTPDAPTAETPVAYPQNRWGVTTREGTITPENPLGEPQAQSCSASGTGSVPFTAAVGLLSLSAMFARRRKVAQARAHTKR</sequence>
<feature type="signal peptide" evidence="2">
    <location>
        <begin position="1"/>
        <end position="20"/>
    </location>
</feature>
<dbReference type="eggNOG" id="COG5492">
    <property type="taxonomic scope" value="Bacteria"/>
</dbReference>
<keyword evidence="4" id="KW-1185">Reference proteome</keyword>
<evidence type="ECO:0000256" key="1">
    <source>
        <dbReference type="SAM" id="MobiDB-lite"/>
    </source>
</evidence>
<dbReference type="STRING" id="1297742.A176_006035"/>
<dbReference type="AlphaFoldDB" id="A0A0H4X5H9"/>
<name>A0A0H4X5H9_9BACT</name>
<gene>
    <name evidence="3" type="ORF">A176_006035</name>
</gene>
<dbReference type="Proteomes" id="UP000009026">
    <property type="component" value="Chromosome"/>
</dbReference>
<reference evidence="3 4" key="1">
    <citation type="journal article" date="2016" name="PLoS ONE">
        <title>Complete Genome Sequence and Comparative Genomics of a Novel Myxobacterium Myxococcus hansupus.</title>
        <authorList>
            <person name="Sharma G."/>
            <person name="Narwani T."/>
            <person name="Subramanian S."/>
        </authorList>
    </citation>
    <scope>NUCLEOTIDE SEQUENCE [LARGE SCALE GENOMIC DNA]</scope>
    <source>
        <strain evidence="4">mixupus</strain>
    </source>
</reference>
<accession>A0A0H4X5H9</accession>
<dbReference type="InterPro" id="IPR017756">
    <property type="entry name" value="TM_Gly-Cys-Arg_CS"/>
</dbReference>
<dbReference type="RefSeq" id="WP_002635699.1">
    <property type="nucleotide sequence ID" value="NZ_CP012109.1"/>
</dbReference>
<keyword evidence="2" id="KW-0732">Signal</keyword>
<dbReference type="PATRIC" id="fig|1297742.4.peg.6127"/>
<evidence type="ECO:0000313" key="4">
    <source>
        <dbReference type="Proteomes" id="UP000009026"/>
    </source>
</evidence>
<protein>
    <submittedName>
        <fullName evidence="3">F5/8 type C domain protein</fullName>
    </submittedName>
</protein>
<dbReference type="InterPro" id="IPR025975">
    <property type="entry name" value="Polysacc_lyase"/>
</dbReference>
<evidence type="ECO:0000256" key="2">
    <source>
        <dbReference type="SAM" id="SignalP"/>
    </source>
</evidence>
<feature type="compositionally biased region" description="Pro residues" evidence="1">
    <location>
        <begin position="235"/>
        <end position="252"/>
    </location>
</feature>
<dbReference type="EMBL" id="CP012109">
    <property type="protein sequence ID" value="AKQ69123.1"/>
    <property type="molecule type" value="Genomic_DNA"/>
</dbReference>
<organism evidence="3 4">
    <name type="scientific">Pseudomyxococcus hansupus</name>
    <dbReference type="NCBI Taxonomy" id="1297742"/>
    <lineage>
        <taxon>Bacteria</taxon>
        <taxon>Pseudomonadati</taxon>
        <taxon>Myxococcota</taxon>
        <taxon>Myxococcia</taxon>
        <taxon>Myxococcales</taxon>
        <taxon>Cystobacterineae</taxon>
        <taxon>Myxococcaceae</taxon>
        <taxon>Pseudomyxococcus</taxon>
    </lineage>
</organism>
<evidence type="ECO:0000313" key="3">
    <source>
        <dbReference type="EMBL" id="AKQ69123.1"/>
    </source>
</evidence>
<proteinExistence type="predicted"/>